<feature type="compositionally biased region" description="Polar residues" evidence="5">
    <location>
        <begin position="258"/>
        <end position="268"/>
    </location>
</feature>
<protein>
    <recommendedName>
        <fullName evidence="7">Ubiquitin-like domain-containing protein</fullName>
    </recommendedName>
</protein>
<organism evidence="8 9">
    <name type="scientific">Ustilago hordei</name>
    <name type="common">Barley covered smut fungus</name>
    <dbReference type="NCBI Taxonomy" id="120017"/>
    <lineage>
        <taxon>Eukaryota</taxon>
        <taxon>Fungi</taxon>
        <taxon>Dikarya</taxon>
        <taxon>Basidiomycota</taxon>
        <taxon>Ustilaginomycotina</taxon>
        <taxon>Ustilaginomycetes</taxon>
        <taxon>Ustilaginales</taxon>
        <taxon>Ustilaginaceae</taxon>
        <taxon>Ustilago</taxon>
    </lineage>
</organism>
<dbReference type="PROSITE" id="PS50053">
    <property type="entry name" value="UBIQUITIN_2"/>
    <property type="match status" value="1"/>
</dbReference>
<feature type="region of interest" description="Disordered" evidence="5">
    <location>
        <begin position="582"/>
        <end position="650"/>
    </location>
</feature>
<evidence type="ECO:0000256" key="5">
    <source>
        <dbReference type="SAM" id="MobiDB-lite"/>
    </source>
</evidence>
<keyword evidence="2 6" id="KW-0812">Transmembrane</keyword>
<feature type="region of interest" description="Disordered" evidence="5">
    <location>
        <begin position="764"/>
        <end position="798"/>
    </location>
</feature>
<dbReference type="InterPro" id="IPR039751">
    <property type="entry name" value="HERPUD1/2"/>
</dbReference>
<comment type="subcellular location">
    <subcellularLocation>
        <location evidence="1">Membrane</location>
    </subcellularLocation>
</comment>
<dbReference type="Proteomes" id="UP000006174">
    <property type="component" value="Unassembled WGS sequence"/>
</dbReference>
<gene>
    <name evidence="8" type="ORF">UHOR_07650</name>
</gene>
<name>I2FQR1_USTHO</name>
<dbReference type="Gene3D" id="3.10.20.90">
    <property type="entry name" value="Phosphatidylinositol 3-kinase Catalytic Subunit, Chain A, domain 1"/>
    <property type="match status" value="1"/>
</dbReference>
<feature type="compositionally biased region" description="Pro residues" evidence="5">
    <location>
        <begin position="584"/>
        <end position="595"/>
    </location>
</feature>
<feature type="compositionally biased region" description="Basic and acidic residues" evidence="5">
    <location>
        <begin position="624"/>
        <end position="638"/>
    </location>
</feature>
<keyword evidence="9" id="KW-1185">Reference proteome</keyword>
<feature type="compositionally biased region" description="Low complexity" evidence="5">
    <location>
        <begin position="70"/>
        <end position="84"/>
    </location>
</feature>
<evidence type="ECO:0000256" key="1">
    <source>
        <dbReference type="ARBA" id="ARBA00004370"/>
    </source>
</evidence>
<accession>I2FQR1</accession>
<feature type="region of interest" description="Disordered" evidence="5">
    <location>
        <begin position="1"/>
        <end position="107"/>
    </location>
</feature>
<evidence type="ECO:0000313" key="8">
    <source>
        <dbReference type="EMBL" id="CCF49254.1"/>
    </source>
</evidence>
<dbReference type="InterPro" id="IPR000626">
    <property type="entry name" value="Ubiquitin-like_dom"/>
</dbReference>
<feature type="transmembrane region" description="Helical" evidence="6">
    <location>
        <begin position="526"/>
        <end position="548"/>
    </location>
</feature>
<sequence>MDPSSSQHFHHHHHQGQRHQRLAPSQPAAGMSTPSGSHSQPPSSPSASTAASSNPFVRSYHDDEQQVPTAANQQPASQALLQPQRSEQATAYYSDAGSTNRSRSTSISRTVSSSSLLRSDEIAVAIKCPSLDQDSAVVKVRPSDTVLSLKHIIERTWPGAPRAEGMRCIRSGRILHDNEIFSHLTDSLEADEPLSLHLVIRPDAWSDPLNRPTPSRRSSYLRQQQQQQQHSLLRVALGTQAPTAQGDDDDVLPFCPATSAQPQSQTPPNFDAYFTDPDATPTGVEPPEADILGHSSSLDMDHIPTTREAADAYAVLEQTLRVTAPDNWPMLIEALRAACDEYVLKYEAVYNEAQVAQNKAATSASTSALSWSQSSLLTSVETTLLAWDPVRMPGEVAATPPAKETQYFYQQVSHSGLPYLLRVATTSLDSQRSETLHTLLDRISTLRAMIDKLENIIMLGRLLRGATSIGTSNSAAPLAATLLNGSAATGRAVALEQGGIVIRATQLLRAILDAFRSLTFADATAVIVPMFFVGLKVGILLSVMLRSADTTKKYFVLGMASIYIAFESYRIVQRRMRVRQRMLPRPPQSPPPHAPPAAGEENAARQAGAPAPAPMGANIPTAPSHEEAVERQATEEPLRPLPPPQAPPRFRSRTRFSYDWWIDHMAFIGLDAEDAELGLLPAPGTNAAAALAANPNTTPAPAHEEPHWLERLLISSWVLPFVLFLVTMMPAVEQRRKRAIEERERVIRKWTRLEQERRERAQKLLQRQQEEKKEDQTASQYKVTGRSDSAHVGPGDNLDLQQKRADYADRILRQRRTTEAVDLDDEHHRLAQAMAVGAGDDHDDAMEDMNIF</sequence>
<dbReference type="OrthoDB" id="21589at2759"/>
<feature type="region of interest" description="Disordered" evidence="5">
    <location>
        <begin position="205"/>
        <end position="269"/>
    </location>
</feature>
<proteinExistence type="predicted"/>
<dbReference type="EMBL" id="CAGI01000142">
    <property type="protein sequence ID" value="CCF49254.1"/>
    <property type="molecule type" value="Genomic_DNA"/>
</dbReference>
<dbReference type="SUPFAM" id="SSF54236">
    <property type="entry name" value="Ubiquitin-like"/>
    <property type="match status" value="1"/>
</dbReference>
<evidence type="ECO:0000256" key="6">
    <source>
        <dbReference type="SAM" id="Phobius"/>
    </source>
</evidence>
<feature type="compositionally biased region" description="Low complexity" evidence="5">
    <location>
        <begin position="98"/>
        <end position="107"/>
    </location>
</feature>
<keyword evidence="3 6" id="KW-1133">Transmembrane helix</keyword>
<evidence type="ECO:0000256" key="4">
    <source>
        <dbReference type="ARBA" id="ARBA00023136"/>
    </source>
</evidence>
<feature type="compositionally biased region" description="Low complexity" evidence="5">
    <location>
        <begin position="215"/>
        <end position="234"/>
    </location>
</feature>
<keyword evidence="4 6" id="KW-0472">Membrane</keyword>
<evidence type="ECO:0000259" key="7">
    <source>
        <dbReference type="PROSITE" id="PS50053"/>
    </source>
</evidence>
<dbReference type="InterPro" id="IPR029071">
    <property type="entry name" value="Ubiquitin-like_domsf"/>
</dbReference>
<evidence type="ECO:0000313" key="9">
    <source>
        <dbReference type="Proteomes" id="UP000006174"/>
    </source>
</evidence>
<reference evidence="8 9" key="1">
    <citation type="journal article" date="2012" name="Plant Cell">
        <title>Genome comparison of barley and maize smut fungi reveals targeted loss of RNA silencing components and species-specific presence of transposable elements.</title>
        <authorList>
            <person name="Laurie J.D."/>
            <person name="Ali S."/>
            <person name="Linning R."/>
            <person name="Mannhaupt G."/>
            <person name="Wong P."/>
            <person name="Gueldener U."/>
            <person name="Muensterkoetter M."/>
            <person name="Moore R."/>
            <person name="Kahmann R."/>
            <person name="Bakkeren G."/>
            <person name="Schirawski J."/>
        </authorList>
    </citation>
    <scope>NUCLEOTIDE SEQUENCE [LARGE SCALE GENOMIC DNA]</scope>
    <source>
        <strain evidence="9">Uh4875-4</strain>
    </source>
</reference>
<feature type="compositionally biased region" description="Low complexity" evidence="5">
    <location>
        <begin position="604"/>
        <end position="617"/>
    </location>
</feature>
<dbReference type="STRING" id="1128400.I2FQR1"/>
<dbReference type="GO" id="GO:0030968">
    <property type="term" value="P:endoplasmic reticulum unfolded protein response"/>
    <property type="evidence" value="ECO:0007669"/>
    <property type="project" value="TreeGrafter"/>
</dbReference>
<feature type="domain" description="Ubiquitin-like" evidence="7">
    <location>
        <begin position="124"/>
        <end position="201"/>
    </location>
</feature>
<feature type="compositionally biased region" description="Low complexity" evidence="5">
    <location>
        <begin position="32"/>
        <end position="55"/>
    </location>
</feature>
<comment type="caution">
    <text evidence="8">The sequence shown here is derived from an EMBL/GenBank/DDBJ whole genome shotgun (WGS) entry which is preliminary data.</text>
</comment>
<dbReference type="PANTHER" id="PTHR12943">
    <property type="entry name" value="HOMOCYSTEINE-RESPONSIVE ENDOPLASMIC RETICULUM-RESIDENT UNIQUITIN-LIKE DOMAIN HERPUD PROTEIN FAMILY MEMBER"/>
    <property type="match status" value="1"/>
</dbReference>
<dbReference type="eggNOG" id="ENOG502S598">
    <property type="taxonomic scope" value="Eukaryota"/>
</dbReference>
<dbReference type="AlphaFoldDB" id="I2FQR1"/>
<evidence type="ECO:0000256" key="2">
    <source>
        <dbReference type="ARBA" id="ARBA00022692"/>
    </source>
</evidence>
<dbReference type="GO" id="GO:0016020">
    <property type="term" value="C:membrane"/>
    <property type="evidence" value="ECO:0007669"/>
    <property type="project" value="UniProtKB-SubCell"/>
</dbReference>
<feature type="compositionally biased region" description="Basic residues" evidence="5">
    <location>
        <begin position="8"/>
        <end position="21"/>
    </location>
</feature>
<dbReference type="PANTHER" id="PTHR12943:SF27">
    <property type="entry name" value="HOMOCYSTEINE-INDUCED ENDOPLASMIC RETICULUM PROTEIN, ISOFORM A"/>
    <property type="match status" value="1"/>
</dbReference>
<feature type="compositionally biased region" description="Basic and acidic residues" evidence="5">
    <location>
        <begin position="764"/>
        <end position="776"/>
    </location>
</feature>
<feature type="transmembrane region" description="Helical" evidence="6">
    <location>
        <begin position="554"/>
        <end position="572"/>
    </location>
</feature>
<evidence type="ECO:0000256" key="3">
    <source>
        <dbReference type="ARBA" id="ARBA00022989"/>
    </source>
</evidence>
<dbReference type="HOGENOM" id="CLU_015633_0_0_1"/>
<dbReference type="OMA" id="IKCPSLD"/>